<dbReference type="InterPro" id="IPR056327">
    <property type="entry name" value="ARMC9_CTLH-like_dom"/>
</dbReference>
<comment type="subcellular location">
    <subcellularLocation>
        <location evidence="2">Cytoplasm</location>
        <location evidence="2">Cytoskeleton</location>
        <location evidence="2">Cilium basal body</location>
    </subcellularLocation>
    <subcellularLocation>
        <location evidence="1">Cytoplasm</location>
        <location evidence="1">Cytoskeleton</location>
        <location evidence="1">Microtubule organizing center</location>
        <location evidence="1">Centrosome</location>
        <location evidence="1">Centriole</location>
    </subcellularLocation>
</comment>
<proteinExistence type="predicted"/>
<evidence type="ECO:0000259" key="9">
    <source>
        <dbReference type="Pfam" id="PF21050"/>
    </source>
</evidence>
<feature type="compositionally biased region" description="Basic and acidic residues" evidence="8">
    <location>
        <begin position="820"/>
        <end position="829"/>
    </location>
</feature>
<dbReference type="GO" id="GO:0097542">
    <property type="term" value="C:ciliary tip"/>
    <property type="evidence" value="ECO:0007669"/>
    <property type="project" value="TreeGrafter"/>
</dbReference>
<evidence type="ECO:0000259" key="10">
    <source>
        <dbReference type="Pfam" id="PF23138"/>
    </source>
</evidence>
<keyword evidence="6" id="KW-0206">Cytoskeleton</keyword>
<dbReference type="Pfam" id="PF23138">
    <property type="entry name" value="CTLH_Armc9"/>
    <property type="match status" value="1"/>
</dbReference>
<feature type="compositionally biased region" description="Polar residues" evidence="8">
    <location>
        <begin position="736"/>
        <end position="751"/>
    </location>
</feature>
<dbReference type="GO" id="GO:0036064">
    <property type="term" value="C:ciliary basal body"/>
    <property type="evidence" value="ECO:0007669"/>
    <property type="project" value="InterPro"/>
</dbReference>
<dbReference type="Proteomes" id="UP000085678">
    <property type="component" value="Unplaced"/>
</dbReference>
<keyword evidence="5" id="KW-0970">Cilium biogenesis/degradation</keyword>
<dbReference type="AlphaFoldDB" id="A0A1S3IFM8"/>
<feature type="domain" description="ARMC9 CTLH-like" evidence="10">
    <location>
        <begin position="62"/>
        <end position="215"/>
    </location>
</feature>
<feature type="compositionally biased region" description="Acidic residues" evidence="8">
    <location>
        <begin position="605"/>
        <end position="629"/>
    </location>
</feature>
<dbReference type="InterPro" id="IPR011989">
    <property type="entry name" value="ARM-like"/>
</dbReference>
<evidence type="ECO:0000313" key="11">
    <source>
        <dbReference type="Proteomes" id="UP000085678"/>
    </source>
</evidence>
<dbReference type="InterPro" id="IPR040369">
    <property type="entry name" value="ARMC9"/>
</dbReference>
<evidence type="ECO:0000256" key="7">
    <source>
        <dbReference type="ARBA" id="ARBA00023273"/>
    </source>
</evidence>
<sequence>MSGSLVAFESELNAIVKEYLEFAGYERAVSSFETECSEKGKTISPSKKGAKPPRTNSRLLAVQNEMVQLFQYGKRVEFFKVWEENLGDSVKNEDSVAMKLEFYLYIYFAIYPMIRGMGDEEFSEEEEEHTCMALSTDRFKSAWAKVQAEEGMAAFKHYLETRGASLSQTTEFLPFYALPFVPNPRAHPSYKELFAEDWASDLQQRLEKFLTLALQSSTQPRLFDLYQGGGGPSKEVQAELQHLQQQVVDAERRTMTYIRRFNKVQSDYHSLIGITADLVDSLEKTVQGQMISAEYIQGICSRLFSNHMRQSVDFARPGTAGNVLRQSIAVPQISPEKDQGLLSSLDYDKIKKDLVNGPERRQALLLQALRWRLTRSAPGEQRDTVLQGYIKNDILCCHNNAQHKEGVMSLLHSPSEVVRQYTARLFNALASLCQGRTYLSTSSSLLGHMIETLRSEEKDSITRENVLGALQKLSLRRQLQSVMIDEGLLQWLVQVLEDNDSLSDYTLEYSIALLMNLCLRTAGKKKCAEAPHRTLQVLSDLLGHENHEIRPYVNGALYSILAIPSIREEAKAMGMEEILKCFMKDGQQEMNRQFEFIIKQLNSNDEADDADSDDEEEDEDEEDQDAMEADLDKAEVLKPNPGELSGEKLLSTEYLGVMTNASRKKNKHLDVVREEGPLQRPVTPSRKIGNELSLPPQASQIYSEDFEQETSRGQPTARGGPPSRPSSKDQVRPPTRSGSRGQSRPNTTDTPRQAAPKMDEAGSELVSQTLGKQKQLAAPVTQRSVKPSGKALEKMQGQNANLNEYAAAFSSRPKVVRTPDLSHRADSRNEPPPQPTFSESLPMSRPGTQSRSGARSGGGGTSRSGQGKTKMSR</sequence>
<dbReference type="InterPro" id="IPR048959">
    <property type="entry name" value="ARMC9_ARM_dom"/>
</dbReference>
<keyword evidence="4" id="KW-0963">Cytoplasm</keyword>
<dbReference type="FunFam" id="1.25.10.10:FF:000124">
    <property type="entry name" value="lisH domain-containing protein ARMC9 isoform X1"/>
    <property type="match status" value="1"/>
</dbReference>
<gene>
    <name evidence="12" type="primary">LOC106163807</name>
</gene>
<reference evidence="12" key="1">
    <citation type="submission" date="2025-08" db="UniProtKB">
        <authorList>
            <consortium name="RefSeq"/>
        </authorList>
    </citation>
    <scope>IDENTIFICATION</scope>
    <source>
        <tissue evidence="12">Gonads</tissue>
    </source>
</reference>
<dbReference type="GO" id="GO:0005814">
    <property type="term" value="C:centriole"/>
    <property type="evidence" value="ECO:0007669"/>
    <property type="project" value="UniProtKB-SubCell"/>
</dbReference>
<dbReference type="SMART" id="SM00667">
    <property type="entry name" value="LisH"/>
    <property type="match status" value="1"/>
</dbReference>
<dbReference type="PANTHER" id="PTHR14881:SF4">
    <property type="entry name" value="LISH DOMAIN-CONTAINING PROTEIN ARMC9"/>
    <property type="match status" value="1"/>
</dbReference>
<evidence type="ECO:0000256" key="2">
    <source>
        <dbReference type="ARBA" id="ARBA00004120"/>
    </source>
</evidence>
<dbReference type="OrthoDB" id="538223at2759"/>
<evidence type="ECO:0000256" key="5">
    <source>
        <dbReference type="ARBA" id="ARBA00022794"/>
    </source>
</evidence>
<accession>A0A1S3IFM8</accession>
<dbReference type="SUPFAM" id="SSF48371">
    <property type="entry name" value="ARM repeat"/>
    <property type="match status" value="1"/>
</dbReference>
<dbReference type="RefSeq" id="XP_013396943.1">
    <property type="nucleotide sequence ID" value="XM_013541489.1"/>
</dbReference>
<dbReference type="InterPro" id="IPR048957">
    <property type="entry name" value="ARMC9_LisH"/>
</dbReference>
<feature type="region of interest" description="Disordered" evidence="8">
    <location>
        <begin position="666"/>
        <end position="873"/>
    </location>
</feature>
<dbReference type="KEGG" id="lak:106163807"/>
<keyword evidence="11" id="KW-1185">Reference proteome</keyword>
<feature type="domain" description="LisH" evidence="9">
    <location>
        <begin position="483"/>
        <end position="602"/>
    </location>
</feature>
<dbReference type="InParanoid" id="A0A1S3IFM8"/>
<evidence type="ECO:0000256" key="3">
    <source>
        <dbReference type="ARBA" id="ARBA00021146"/>
    </source>
</evidence>
<dbReference type="Gene3D" id="1.25.10.10">
    <property type="entry name" value="Leucine-rich Repeat Variant"/>
    <property type="match status" value="1"/>
</dbReference>
<organism evidence="11 12">
    <name type="scientific">Lingula anatina</name>
    <name type="common">Brachiopod</name>
    <name type="synonym">Lingula unguis</name>
    <dbReference type="NCBI Taxonomy" id="7574"/>
    <lineage>
        <taxon>Eukaryota</taxon>
        <taxon>Metazoa</taxon>
        <taxon>Spiralia</taxon>
        <taxon>Lophotrochozoa</taxon>
        <taxon>Brachiopoda</taxon>
        <taxon>Linguliformea</taxon>
        <taxon>Lingulata</taxon>
        <taxon>Lingulida</taxon>
        <taxon>Linguloidea</taxon>
        <taxon>Lingulidae</taxon>
        <taxon>Lingula</taxon>
    </lineage>
</organism>
<dbReference type="GO" id="GO:0060271">
    <property type="term" value="P:cilium assembly"/>
    <property type="evidence" value="ECO:0007669"/>
    <property type="project" value="InterPro"/>
</dbReference>
<dbReference type="PANTHER" id="PTHR14881">
    <property type="entry name" value="LISH DOMAIN-CONTAINING PROTEIN ARMC9"/>
    <property type="match status" value="1"/>
</dbReference>
<evidence type="ECO:0000256" key="1">
    <source>
        <dbReference type="ARBA" id="ARBA00004114"/>
    </source>
</evidence>
<protein>
    <recommendedName>
        <fullName evidence="3">LisH domain-containing protein ARMC9</fullName>
    </recommendedName>
</protein>
<feature type="region of interest" description="Disordered" evidence="8">
    <location>
        <begin position="601"/>
        <end position="646"/>
    </location>
</feature>
<dbReference type="Pfam" id="PF21051">
    <property type="entry name" value="ARMC9_LisH"/>
    <property type="match status" value="1"/>
</dbReference>
<dbReference type="InterPro" id="IPR006594">
    <property type="entry name" value="LisH"/>
</dbReference>
<evidence type="ECO:0000256" key="4">
    <source>
        <dbReference type="ARBA" id="ARBA00022490"/>
    </source>
</evidence>
<name>A0A1S3IFM8_LINAN</name>
<evidence type="ECO:0000313" key="12">
    <source>
        <dbReference type="RefSeq" id="XP_013396943.1"/>
    </source>
</evidence>
<dbReference type="Pfam" id="PF21050">
    <property type="entry name" value="ARMC9_ARM"/>
    <property type="match status" value="1"/>
</dbReference>
<keyword evidence="7" id="KW-0966">Cell projection</keyword>
<evidence type="ECO:0000256" key="8">
    <source>
        <dbReference type="SAM" id="MobiDB-lite"/>
    </source>
</evidence>
<dbReference type="InterPro" id="IPR016024">
    <property type="entry name" value="ARM-type_fold"/>
</dbReference>
<feature type="compositionally biased region" description="Basic and acidic residues" evidence="8">
    <location>
        <begin position="668"/>
        <end position="677"/>
    </location>
</feature>
<dbReference type="PROSITE" id="PS50896">
    <property type="entry name" value="LISH"/>
    <property type="match status" value="1"/>
</dbReference>
<evidence type="ECO:0000256" key="6">
    <source>
        <dbReference type="ARBA" id="ARBA00023212"/>
    </source>
</evidence>
<dbReference type="GeneID" id="106163807"/>